<evidence type="ECO:0000256" key="1">
    <source>
        <dbReference type="SAM" id="MobiDB-lite"/>
    </source>
</evidence>
<keyword evidence="3" id="KW-1185">Reference proteome</keyword>
<sequence length="215" mass="24936">MREFFGERERERKRKIDNETEKEQQAVLPVHDADAAGLYESLRVQEQRPATEQMSAELIFLNVSETLIFDVITKYTEAVWLPSRWMGHGCTLTDSRNRARYADSRRMNDNLFGMRCKLESARYKVVQSDRRPTVWLSGPRAGSADREIVSRISSAVRGETRATDGHRHVDSFLSSVVVNEKFIVLLGERQRKAVRGNNPCLHPKLKFRYYTYIPI</sequence>
<feature type="compositionally biased region" description="Basic and acidic residues" evidence="1">
    <location>
        <begin position="1"/>
        <end position="24"/>
    </location>
</feature>
<evidence type="ECO:0000313" key="3">
    <source>
        <dbReference type="Proteomes" id="UP000078492"/>
    </source>
</evidence>
<dbReference type="AlphaFoldDB" id="A0A195DYN5"/>
<name>A0A195DYN5_9HYME</name>
<dbReference type="Proteomes" id="UP000078492">
    <property type="component" value="Unassembled WGS sequence"/>
</dbReference>
<accession>A0A195DYN5</accession>
<feature type="region of interest" description="Disordered" evidence="1">
    <location>
        <begin position="1"/>
        <end position="25"/>
    </location>
</feature>
<evidence type="ECO:0000313" key="2">
    <source>
        <dbReference type="EMBL" id="KYN17719.1"/>
    </source>
</evidence>
<reference evidence="2 3" key="1">
    <citation type="submission" date="2015-09" db="EMBL/GenBank/DDBJ databases">
        <title>Trachymyrmex cornetzi WGS genome.</title>
        <authorList>
            <person name="Nygaard S."/>
            <person name="Hu H."/>
            <person name="Boomsma J."/>
            <person name="Zhang G."/>
        </authorList>
    </citation>
    <scope>NUCLEOTIDE SEQUENCE [LARGE SCALE GENOMIC DNA]</scope>
    <source>
        <strain evidence="2">Tcor2-1</strain>
        <tissue evidence="2">Whole body</tissue>
    </source>
</reference>
<dbReference type="EMBL" id="KQ980107">
    <property type="protein sequence ID" value="KYN17719.1"/>
    <property type="molecule type" value="Genomic_DNA"/>
</dbReference>
<gene>
    <name evidence="2" type="ORF">ALC57_10088</name>
</gene>
<protein>
    <submittedName>
        <fullName evidence="2">Uncharacterized protein</fullName>
    </submittedName>
</protein>
<proteinExistence type="predicted"/>
<organism evidence="2 3">
    <name type="scientific">Trachymyrmex cornetzi</name>
    <dbReference type="NCBI Taxonomy" id="471704"/>
    <lineage>
        <taxon>Eukaryota</taxon>
        <taxon>Metazoa</taxon>
        <taxon>Ecdysozoa</taxon>
        <taxon>Arthropoda</taxon>
        <taxon>Hexapoda</taxon>
        <taxon>Insecta</taxon>
        <taxon>Pterygota</taxon>
        <taxon>Neoptera</taxon>
        <taxon>Endopterygota</taxon>
        <taxon>Hymenoptera</taxon>
        <taxon>Apocrita</taxon>
        <taxon>Aculeata</taxon>
        <taxon>Formicoidea</taxon>
        <taxon>Formicidae</taxon>
        <taxon>Myrmicinae</taxon>
        <taxon>Trachymyrmex</taxon>
    </lineage>
</organism>